<evidence type="ECO:0000313" key="13">
    <source>
        <dbReference type="Proteomes" id="UP000433050"/>
    </source>
</evidence>
<keyword evidence="4 11" id="KW-0028">Amino-acid biosynthesis</keyword>
<dbReference type="UniPathway" id="UPA00053">
    <property type="reaction ID" value="UER00088"/>
</dbReference>
<evidence type="ECO:0000256" key="7">
    <source>
        <dbReference type="ARBA" id="ARBA00022777"/>
    </source>
</evidence>
<evidence type="ECO:0000256" key="1">
    <source>
        <dbReference type="ARBA" id="ARBA00004842"/>
    </source>
</evidence>
<dbReference type="InterPro" id="IPR031322">
    <property type="entry name" value="Shikimate/glucono_kinase"/>
</dbReference>
<evidence type="ECO:0000256" key="6">
    <source>
        <dbReference type="ARBA" id="ARBA00022741"/>
    </source>
</evidence>
<sequence>MTAETMTAEIEQDERASALRELLGTRSIVLVGMMGAGKSSVGKRLARRLALPFADADTEIEQAAGMTIPEIFEHHGEPAFRDGEKKVIARLIESGPMVLATGGGAFMSEDTRSAVARHGVAVWLKAELDVLLRRVRRRDDRPLLKTADPEATLARLIDQRYPVYALADVTVTSRDVPQETMVDEVIEALACHLAPPRSGDET</sequence>
<dbReference type="Gene3D" id="3.40.50.300">
    <property type="entry name" value="P-loop containing nucleotide triphosphate hydrolases"/>
    <property type="match status" value="1"/>
</dbReference>
<evidence type="ECO:0000256" key="4">
    <source>
        <dbReference type="ARBA" id="ARBA00022605"/>
    </source>
</evidence>
<evidence type="ECO:0000256" key="5">
    <source>
        <dbReference type="ARBA" id="ARBA00022679"/>
    </source>
</evidence>
<keyword evidence="5 11" id="KW-0808">Transferase</keyword>
<keyword evidence="11" id="KW-0479">Metal-binding</keyword>
<dbReference type="PANTHER" id="PTHR21087:SF16">
    <property type="entry name" value="SHIKIMATE KINASE 1, CHLOROPLASTIC"/>
    <property type="match status" value="1"/>
</dbReference>
<dbReference type="InterPro" id="IPR023000">
    <property type="entry name" value="Shikimate_kinase_CS"/>
</dbReference>
<dbReference type="EMBL" id="CACSAS010000001">
    <property type="protein sequence ID" value="CAA0102114.1"/>
    <property type="molecule type" value="Genomic_DNA"/>
</dbReference>
<dbReference type="InterPro" id="IPR027417">
    <property type="entry name" value="P-loop_NTPase"/>
</dbReference>
<feature type="binding site" evidence="11">
    <location>
        <position position="160"/>
    </location>
    <ligand>
        <name>substrate</name>
    </ligand>
</feature>
<comment type="pathway">
    <text evidence="1 11">Metabolic intermediate biosynthesis; chorismate biosynthesis; chorismate from D-erythrose 4-phosphate and phosphoenolpyruvate: step 5/7.</text>
</comment>
<dbReference type="Pfam" id="PF01202">
    <property type="entry name" value="SKI"/>
    <property type="match status" value="1"/>
</dbReference>
<protein>
    <recommendedName>
        <fullName evidence="3 11">Shikimate kinase</fullName>
        <shortName evidence="11">SK</shortName>
        <ecNumber evidence="3 11">2.7.1.71</ecNumber>
    </recommendedName>
</protein>
<feature type="binding site" evidence="11">
    <location>
        <position position="81"/>
    </location>
    <ligand>
        <name>substrate</name>
    </ligand>
</feature>
<accession>A0A5S9PDR5</accession>
<comment type="cofactor">
    <cofactor evidence="11">
        <name>Mg(2+)</name>
        <dbReference type="ChEBI" id="CHEBI:18420"/>
    </cofactor>
    <text evidence="11">Binds 1 Mg(2+) ion per subunit.</text>
</comment>
<comment type="catalytic activity">
    <reaction evidence="10 11">
        <text>shikimate + ATP = 3-phosphoshikimate + ADP + H(+)</text>
        <dbReference type="Rhea" id="RHEA:13121"/>
        <dbReference type="ChEBI" id="CHEBI:15378"/>
        <dbReference type="ChEBI" id="CHEBI:30616"/>
        <dbReference type="ChEBI" id="CHEBI:36208"/>
        <dbReference type="ChEBI" id="CHEBI:145989"/>
        <dbReference type="ChEBI" id="CHEBI:456216"/>
        <dbReference type="EC" id="2.7.1.71"/>
    </reaction>
</comment>
<feature type="binding site" evidence="11">
    <location>
        <position position="57"/>
    </location>
    <ligand>
        <name>substrate</name>
    </ligand>
</feature>
<dbReference type="GO" id="GO:0009073">
    <property type="term" value="P:aromatic amino acid family biosynthetic process"/>
    <property type="evidence" value="ECO:0007669"/>
    <property type="project" value="UniProtKB-KW"/>
</dbReference>
<dbReference type="Proteomes" id="UP000433050">
    <property type="component" value="Unassembled WGS sequence"/>
</dbReference>
<comment type="subcellular location">
    <subcellularLocation>
        <location evidence="11">Cytoplasm</location>
    </subcellularLocation>
</comment>
<feature type="binding site" evidence="11">
    <location>
        <position position="39"/>
    </location>
    <ligand>
        <name>Mg(2+)</name>
        <dbReference type="ChEBI" id="CHEBI:18420"/>
    </ligand>
</feature>
<dbReference type="SUPFAM" id="SSF52540">
    <property type="entry name" value="P-loop containing nucleoside triphosphate hydrolases"/>
    <property type="match status" value="1"/>
</dbReference>
<feature type="binding site" evidence="11">
    <location>
        <begin position="35"/>
        <end position="40"/>
    </location>
    <ligand>
        <name>ATP</name>
        <dbReference type="ChEBI" id="CHEBI:30616"/>
    </ligand>
</feature>
<keyword evidence="13" id="KW-1185">Reference proteome</keyword>
<organism evidence="12 13">
    <name type="scientific">Starkeya nomas</name>
    <dbReference type="NCBI Taxonomy" id="2666134"/>
    <lineage>
        <taxon>Bacteria</taxon>
        <taxon>Pseudomonadati</taxon>
        <taxon>Pseudomonadota</taxon>
        <taxon>Alphaproteobacteria</taxon>
        <taxon>Hyphomicrobiales</taxon>
        <taxon>Xanthobacteraceae</taxon>
        <taxon>Starkeya</taxon>
    </lineage>
</organism>
<comment type="caution">
    <text evidence="11">Lacks conserved residue(s) required for the propagation of feature annotation.</text>
</comment>
<dbReference type="NCBIfam" id="NF010552">
    <property type="entry name" value="PRK13946.1"/>
    <property type="match status" value="1"/>
</dbReference>
<comment type="similarity">
    <text evidence="2 11">Belongs to the shikimate kinase family.</text>
</comment>
<feature type="binding site" evidence="11">
    <location>
        <position position="103"/>
    </location>
    <ligand>
        <name>substrate</name>
    </ligand>
</feature>
<dbReference type="GO" id="GO:0005829">
    <property type="term" value="C:cytosol"/>
    <property type="evidence" value="ECO:0007669"/>
    <property type="project" value="TreeGrafter"/>
</dbReference>
<evidence type="ECO:0000256" key="10">
    <source>
        <dbReference type="ARBA" id="ARBA00048567"/>
    </source>
</evidence>
<dbReference type="GO" id="GO:0004765">
    <property type="term" value="F:shikimate kinase activity"/>
    <property type="evidence" value="ECO:0007669"/>
    <property type="project" value="UniProtKB-UniRule"/>
</dbReference>
<reference evidence="12 13" key="1">
    <citation type="submission" date="2019-12" db="EMBL/GenBank/DDBJ databases">
        <authorList>
            <person name="Reyes-Prieto M."/>
        </authorList>
    </citation>
    <scope>NUCLEOTIDE SEQUENCE [LARGE SCALE GENOMIC DNA]</scope>
    <source>
        <strain evidence="12">HF14-78462</strain>
    </source>
</reference>
<keyword evidence="7 11" id="KW-0418">Kinase</keyword>
<evidence type="ECO:0000256" key="2">
    <source>
        <dbReference type="ARBA" id="ARBA00006997"/>
    </source>
</evidence>
<evidence type="ECO:0000313" key="12">
    <source>
        <dbReference type="EMBL" id="CAA0102114.1"/>
    </source>
</evidence>
<dbReference type="GO" id="GO:0008652">
    <property type="term" value="P:amino acid biosynthetic process"/>
    <property type="evidence" value="ECO:0007669"/>
    <property type="project" value="UniProtKB-KW"/>
</dbReference>
<dbReference type="AlphaFoldDB" id="A0A5S9PDR5"/>
<comment type="subunit">
    <text evidence="11">Monomer.</text>
</comment>
<evidence type="ECO:0000256" key="3">
    <source>
        <dbReference type="ARBA" id="ARBA00012154"/>
    </source>
</evidence>
<evidence type="ECO:0000256" key="11">
    <source>
        <dbReference type="HAMAP-Rule" id="MF_00109"/>
    </source>
</evidence>
<dbReference type="GO" id="GO:0009423">
    <property type="term" value="P:chorismate biosynthetic process"/>
    <property type="evidence" value="ECO:0007669"/>
    <property type="project" value="UniProtKB-UniRule"/>
</dbReference>
<dbReference type="PANTHER" id="PTHR21087">
    <property type="entry name" value="SHIKIMATE KINASE"/>
    <property type="match status" value="1"/>
</dbReference>
<dbReference type="InterPro" id="IPR000623">
    <property type="entry name" value="Shikimate_kinase/TSH1"/>
</dbReference>
<evidence type="ECO:0000256" key="9">
    <source>
        <dbReference type="ARBA" id="ARBA00023141"/>
    </source>
</evidence>
<keyword evidence="6 11" id="KW-0547">Nucleotide-binding</keyword>
<keyword evidence="11" id="KW-0963">Cytoplasm</keyword>
<evidence type="ECO:0000256" key="8">
    <source>
        <dbReference type="ARBA" id="ARBA00022840"/>
    </source>
</evidence>
<dbReference type="GO" id="GO:0005524">
    <property type="term" value="F:ATP binding"/>
    <property type="evidence" value="ECO:0007669"/>
    <property type="project" value="UniProtKB-UniRule"/>
</dbReference>
<keyword evidence="9 11" id="KW-0057">Aromatic amino acid biosynthesis</keyword>
<keyword evidence="11" id="KW-0460">Magnesium</keyword>
<gene>
    <name evidence="11 12" type="primary">aroK</name>
    <name evidence="12" type="ORF">STARVERO_02848</name>
</gene>
<keyword evidence="8 11" id="KW-0067">ATP-binding</keyword>
<dbReference type="GO" id="GO:0000287">
    <property type="term" value="F:magnesium ion binding"/>
    <property type="evidence" value="ECO:0007669"/>
    <property type="project" value="UniProtKB-UniRule"/>
</dbReference>
<feature type="binding site" evidence="11">
    <location>
        <position position="141"/>
    </location>
    <ligand>
        <name>ATP</name>
        <dbReference type="ChEBI" id="CHEBI:30616"/>
    </ligand>
</feature>
<dbReference type="CDD" id="cd00464">
    <property type="entry name" value="SK"/>
    <property type="match status" value="1"/>
</dbReference>
<dbReference type="HAMAP" id="MF_00109">
    <property type="entry name" value="Shikimate_kinase"/>
    <property type="match status" value="1"/>
</dbReference>
<dbReference type="PROSITE" id="PS01128">
    <property type="entry name" value="SHIKIMATE_KINASE"/>
    <property type="match status" value="1"/>
</dbReference>
<dbReference type="EC" id="2.7.1.71" evidence="3 11"/>
<dbReference type="PRINTS" id="PR01100">
    <property type="entry name" value="SHIKIMTKNASE"/>
</dbReference>
<name>A0A5S9PDR5_9HYPH</name>
<comment type="function">
    <text evidence="11">Catalyzes the specific phosphorylation of the 3-hydroxyl group of shikimic acid using ATP as a cosubstrate.</text>
</comment>
<proteinExistence type="inferred from homology"/>